<dbReference type="PANTHER" id="PTHR30086:SF20">
    <property type="entry name" value="ARGININE EXPORTER PROTEIN ARGO-RELATED"/>
    <property type="match status" value="1"/>
</dbReference>
<dbReference type="Pfam" id="PF01810">
    <property type="entry name" value="LysE"/>
    <property type="match status" value="1"/>
</dbReference>
<dbReference type="Proteomes" id="UP000283063">
    <property type="component" value="Chromosome"/>
</dbReference>
<dbReference type="GO" id="GO:0015171">
    <property type="term" value="F:amino acid transmembrane transporter activity"/>
    <property type="evidence" value="ECO:0007669"/>
    <property type="project" value="TreeGrafter"/>
</dbReference>
<accession>A0A3T0N9B7</accession>
<comment type="subcellular location">
    <subcellularLocation>
        <location evidence="1">Cell membrane</location>
        <topology evidence="1">Multi-pass membrane protein</topology>
    </subcellularLocation>
</comment>
<keyword evidence="8" id="KW-1185">Reference proteome</keyword>
<dbReference type="KEGG" id="sedi:EBB79_20030"/>
<dbReference type="GO" id="GO:0005886">
    <property type="term" value="C:plasma membrane"/>
    <property type="evidence" value="ECO:0007669"/>
    <property type="project" value="UniProtKB-SubCell"/>
</dbReference>
<dbReference type="OrthoDB" id="9812084at2"/>
<reference evidence="7 8" key="1">
    <citation type="submission" date="2018-10" db="EMBL/GenBank/DDBJ databases">
        <title>Parasedimentitalea marina sp. nov., a psychrophilic bacterium isolated from deep seawater of the New Britain Trench.</title>
        <authorList>
            <person name="Cao J."/>
        </authorList>
    </citation>
    <scope>NUCLEOTIDE SEQUENCE [LARGE SCALE GENOMIC DNA]</scope>
    <source>
        <strain evidence="7 8">W43</strain>
    </source>
</reference>
<name>A0A3T0N9B7_9RHOB</name>
<evidence type="ECO:0000256" key="1">
    <source>
        <dbReference type="ARBA" id="ARBA00004651"/>
    </source>
</evidence>
<feature type="transmembrane region" description="Helical" evidence="6">
    <location>
        <begin position="43"/>
        <end position="64"/>
    </location>
</feature>
<feature type="transmembrane region" description="Helical" evidence="6">
    <location>
        <begin position="140"/>
        <end position="160"/>
    </location>
</feature>
<feature type="transmembrane region" description="Helical" evidence="6">
    <location>
        <begin position="110"/>
        <end position="128"/>
    </location>
</feature>
<evidence type="ECO:0000256" key="4">
    <source>
        <dbReference type="ARBA" id="ARBA00022989"/>
    </source>
</evidence>
<feature type="transmembrane region" description="Helical" evidence="6">
    <location>
        <begin position="180"/>
        <end position="197"/>
    </location>
</feature>
<dbReference type="RefSeq" id="WP_127750530.1">
    <property type="nucleotide sequence ID" value="NZ_CP033219.1"/>
</dbReference>
<gene>
    <name evidence="7" type="ORF">EBB79_20030</name>
</gene>
<evidence type="ECO:0000313" key="7">
    <source>
        <dbReference type="EMBL" id="AZV80555.1"/>
    </source>
</evidence>
<evidence type="ECO:0000256" key="5">
    <source>
        <dbReference type="ARBA" id="ARBA00023136"/>
    </source>
</evidence>
<keyword evidence="3 6" id="KW-0812">Transmembrane</keyword>
<feature type="transmembrane region" description="Helical" evidence="6">
    <location>
        <begin position="71"/>
        <end position="90"/>
    </location>
</feature>
<keyword evidence="2" id="KW-1003">Cell membrane</keyword>
<dbReference type="InterPro" id="IPR001123">
    <property type="entry name" value="LeuE-type"/>
</dbReference>
<evidence type="ECO:0000256" key="6">
    <source>
        <dbReference type="SAM" id="Phobius"/>
    </source>
</evidence>
<evidence type="ECO:0000256" key="2">
    <source>
        <dbReference type="ARBA" id="ARBA00022475"/>
    </source>
</evidence>
<dbReference type="EMBL" id="CP033219">
    <property type="protein sequence ID" value="AZV80555.1"/>
    <property type="molecule type" value="Genomic_DNA"/>
</dbReference>
<keyword evidence="5 6" id="KW-0472">Membrane</keyword>
<organism evidence="7 8">
    <name type="scientific">Parasedimentitalea marina</name>
    <dbReference type="NCBI Taxonomy" id="2483033"/>
    <lineage>
        <taxon>Bacteria</taxon>
        <taxon>Pseudomonadati</taxon>
        <taxon>Pseudomonadota</taxon>
        <taxon>Alphaproteobacteria</taxon>
        <taxon>Rhodobacterales</taxon>
        <taxon>Paracoccaceae</taxon>
        <taxon>Parasedimentitalea</taxon>
    </lineage>
</organism>
<dbReference type="PANTHER" id="PTHR30086">
    <property type="entry name" value="ARGININE EXPORTER PROTEIN ARGO"/>
    <property type="match status" value="1"/>
</dbReference>
<proteinExistence type="predicted"/>
<evidence type="ECO:0000256" key="3">
    <source>
        <dbReference type="ARBA" id="ARBA00022692"/>
    </source>
</evidence>
<evidence type="ECO:0000313" key="8">
    <source>
        <dbReference type="Proteomes" id="UP000283063"/>
    </source>
</evidence>
<dbReference type="AlphaFoldDB" id="A0A3T0N9B7"/>
<protein>
    <submittedName>
        <fullName evidence="7">LysE family translocator</fullName>
    </submittedName>
</protein>
<keyword evidence="4 6" id="KW-1133">Transmembrane helix</keyword>
<sequence length="198" mass="21887">MTQISIALIVFLFPLAYSPGPGNMFFAANGARFGLMATLRANFGYHLATWLVTLAIGLGFVTALDRYPSAFLILKTAGSLYVLWLAWKLFRSGVLQDSEAARPASFWDGVTLLVLNPKAYVIIALMFTQFLPESNSVRMVAVLGITTVFTLNNFIAFLVWTMIGDQIASRFRSPDSARRLNTLFGSLLALVALWMFLT</sequence>